<dbReference type="EMBL" id="NBNE01002242">
    <property type="protein sequence ID" value="OWZ11044.1"/>
    <property type="molecule type" value="Genomic_DNA"/>
</dbReference>
<keyword evidence="2" id="KW-1185">Reference proteome</keyword>
<dbReference type="AlphaFoldDB" id="A0A225W0Z7"/>
<accession>A0A225W0Z7</accession>
<organism evidence="1 2">
    <name type="scientific">Phytophthora megakarya</name>
    <dbReference type="NCBI Taxonomy" id="4795"/>
    <lineage>
        <taxon>Eukaryota</taxon>
        <taxon>Sar</taxon>
        <taxon>Stramenopiles</taxon>
        <taxon>Oomycota</taxon>
        <taxon>Peronosporomycetes</taxon>
        <taxon>Peronosporales</taxon>
        <taxon>Peronosporaceae</taxon>
        <taxon>Phytophthora</taxon>
    </lineage>
</organism>
<proteinExistence type="predicted"/>
<name>A0A225W0Z7_9STRA</name>
<sequence length="234" mass="27236">MKHHRPQYIYHVETKTDHKWSDTDYVFPALSKLAKGCLKTDSIPTGCENLAKGVEWCKKMSEQAFIMLRNCVVRDLNRNGASVSRYVRQEWCDIWFKSHTLRRAGTQYRFGFAAPEHRWSLRMVKWWTGWTQNESVETLVRYLLMQAVTDKDKRLADCLAPDRELHLGCPTTYTEDTKKSGALPSRHSVAKLIAQDVLEFAVQNGIENPRATSEDVLSKYAGYYMKYWLRETTS</sequence>
<gene>
    <name evidence="1" type="ORF">PHMEG_00015991</name>
</gene>
<evidence type="ECO:0000313" key="2">
    <source>
        <dbReference type="Proteomes" id="UP000198211"/>
    </source>
</evidence>
<dbReference type="OrthoDB" id="88500at2759"/>
<protein>
    <submittedName>
        <fullName evidence="1">Uncharacterized protein</fullName>
    </submittedName>
</protein>
<reference evidence="2" key="1">
    <citation type="submission" date="2017-03" db="EMBL/GenBank/DDBJ databases">
        <title>Phytopthora megakarya and P. palmivora, two closely related causual agents of cacao black pod achieved similar genome size and gene model numbers by different mechanisms.</title>
        <authorList>
            <person name="Ali S."/>
            <person name="Shao J."/>
            <person name="Larry D.J."/>
            <person name="Kronmiller B."/>
            <person name="Shen D."/>
            <person name="Strem M.D."/>
            <person name="Melnick R.L."/>
            <person name="Guiltinan M.J."/>
            <person name="Tyler B.M."/>
            <person name="Meinhardt L.W."/>
            <person name="Bailey B.A."/>
        </authorList>
    </citation>
    <scope>NUCLEOTIDE SEQUENCE [LARGE SCALE GENOMIC DNA]</scope>
    <source>
        <strain evidence="2">zdho120</strain>
    </source>
</reference>
<dbReference type="Proteomes" id="UP000198211">
    <property type="component" value="Unassembled WGS sequence"/>
</dbReference>
<comment type="caution">
    <text evidence="1">The sequence shown here is derived from an EMBL/GenBank/DDBJ whole genome shotgun (WGS) entry which is preliminary data.</text>
</comment>
<evidence type="ECO:0000313" key="1">
    <source>
        <dbReference type="EMBL" id="OWZ11044.1"/>
    </source>
</evidence>
<dbReference type="STRING" id="4795.A0A225W0Z7"/>